<reference evidence="3" key="1">
    <citation type="submission" date="2021-06" db="EMBL/GenBank/DDBJ databases">
        <authorList>
            <person name="Hodson N. C."/>
            <person name="Mongue J. A."/>
            <person name="Jaron S. K."/>
        </authorList>
    </citation>
    <scope>NUCLEOTIDE SEQUENCE</scope>
</reference>
<gene>
    <name evidence="3" type="ORF">AFUS01_LOCUS15693</name>
</gene>
<dbReference type="Proteomes" id="UP000708208">
    <property type="component" value="Unassembled WGS sequence"/>
</dbReference>
<feature type="transmembrane region" description="Helical" evidence="1">
    <location>
        <begin position="6"/>
        <end position="26"/>
    </location>
</feature>
<evidence type="ECO:0000313" key="4">
    <source>
        <dbReference type="Proteomes" id="UP000708208"/>
    </source>
</evidence>
<dbReference type="EMBL" id="CAJVCH010140306">
    <property type="protein sequence ID" value="CAG7726806.1"/>
    <property type="molecule type" value="Genomic_DNA"/>
</dbReference>
<feature type="domain" description="DUF4789" evidence="2">
    <location>
        <begin position="38"/>
        <end position="114"/>
    </location>
</feature>
<keyword evidence="4" id="KW-1185">Reference proteome</keyword>
<keyword evidence="1" id="KW-0472">Membrane</keyword>
<proteinExistence type="predicted"/>
<sequence>MGKRWQYIAAVIIAILVWAGFLWALLGHKMKMKNLQCNNTADRDSHPLIYSRKTRQCFPLHTQGPCKDGDWLTIQELSVRCSPNICLDKFDRDIKPEEQIVVPINSTCYKLGERCGRRSVVSYGETGYPNCTIVTPNVSGVLPGSGGVCPMGTFLFDGECVTPEDVDFD</sequence>
<dbReference type="InterPro" id="IPR031993">
    <property type="entry name" value="DUF4789"/>
</dbReference>
<evidence type="ECO:0000313" key="3">
    <source>
        <dbReference type="EMBL" id="CAG7726806.1"/>
    </source>
</evidence>
<accession>A0A8J2KKB2</accession>
<dbReference type="PANTHER" id="PTHR21177">
    <property type="entry name" value="IP06524P-RELATED"/>
    <property type="match status" value="1"/>
</dbReference>
<comment type="caution">
    <text evidence="3">The sequence shown here is derived from an EMBL/GenBank/DDBJ whole genome shotgun (WGS) entry which is preliminary data.</text>
</comment>
<dbReference type="AlphaFoldDB" id="A0A8J2KKB2"/>
<name>A0A8J2KKB2_9HEXA</name>
<organism evidence="3 4">
    <name type="scientific">Allacma fusca</name>
    <dbReference type="NCBI Taxonomy" id="39272"/>
    <lineage>
        <taxon>Eukaryota</taxon>
        <taxon>Metazoa</taxon>
        <taxon>Ecdysozoa</taxon>
        <taxon>Arthropoda</taxon>
        <taxon>Hexapoda</taxon>
        <taxon>Collembola</taxon>
        <taxon>Symphypleona</taxon>
        <taxon>Sminthuridae</taxon>
        <taxon>Allacma</taxon>
    </lineage>
</organism>
<dbReference type="Pfam" id="PF16033">
    <property type="entry name" value="DUF4789"/>
    <property type="match status" value="1"/>
</dbReference>
<evidence type="ECO:0000256" key="1">
    <source>
        <dbReference type="SAM" id="Phobius"/>
    </source>
</evidence>
<keyword evidence="1" id="KW-0812">Transmembrane</keyword>
<protein>
    <recommendedName>
        <fullName evidence="2">DUF4789 domain-containing protein</fullName>
    </recommendedName>
</protein>
<keyword evidence="1" id="KW-1133">Transmembrane helix</keyword>
<evidence type="ECO:0000259" key="2">
    <source>
        <dbReference type="Pfam" id="PF16033"/>
    </source>
</evidence>